<dbReference type="EMBL" id="KZ288215">
    <property type="protein sequence ID" value="PBC32465.1"/>
    <property type="molecule type" value="Genomic_DNA"/>
</dbReference>
<proteinExistence type="inferred from homology"/>
<dbReference type="PANTHER" id="PTHR46203:SF1">
    <property type="entry name" value="MITOCHONDRIAL TRANSLATION RELEASE FACTOR IN RESCUE"/>
    <property type="match status" value="1"/>
</dbReference>
<comment type="subcellular location">
    <subcellularLocation>
        <location evidence="1">Mitochondrion</location>
    </subcellularLocation>
</comment>
<dbReference type="PANTHER" id="PTHR46203">
    <property type="entry name" value="PROBABLE PEPTIDE CHAIN RELEASE FACTOR C12ORF65"/>
    <property type="match status" value="1"/>
</dbReference>
<dbReference type="AlphaFoldDB" id="A0A2A3EL26"/>
<evidence type="ECO:0000313" key="7">
    <source>
        <dbReference type="EMBL" id="PBC32465.1"/>
    </source>
</evidence>
<evidence type="ECO:0000313" key="8">
    <source>
        <dbReference type="Proteomes" id="UP000242457"/>
    </source>
</evidence>
<dbReference type="Gene3D" id="3.30.160.20">
    <property type="match status" value="1"/>
</dbReference>
<dbReference type="OrthoDB" id="8193942at2759"/>
<evidence type="ECO:0000256" key="5">
    <source>
        <dbReference type="SAM" id="MobiDB-lite"/>
    </source>
</evidence>
<evidence type="ECO:0000256" key="4">
    <source>
        <dbReference type="ARBA" id="ARBA00023128"/>
    </source>
</evidence>
<reference evidence="7 8" key="1">
    <citation type="submission" date="2014-07" db="EMBL/GenBank/DDBJ databases">
        <title>Genomic and transcriptomic analysis on Apis cerana provide comprehensive insights into honey bee biology.</title>
        <authorList>
            <person name="Diao Q."/>
            <person name="Sun L."/>
            <person name="Zheng H."/>
            <person name="Zheng H."/>
            <person name="Xu S."/>
            <person name="Wang S."/>
            <person name="Zeng Z."/>
            <person name="Hu F."/>
            <person name="Su S."/>
            <person name="Wu J."/>
        </authorList>
    </citation>
    <scope>NUCLEOTIDE SEQUENCE [LARGE SCALE GENOMIC DNA]</scope>
    <source>
        <tissue evidence="7">Pupae without intestine</tissue>
    </source>
</reference>
<feature type="region of interest" description="Disordered" evidence="5">
    <location>
        <begin position="925"/>
        <end position="947"/>
    </location>
</feature>
<keyword evidence="4" id="KW-0496">Mitochondrion</keyword>
<evidence type="ECO:0000256" key="2">
    <source>
        <dbReference type="ARBA" id="ARBA00010835"/>
    </source>
</evidence>
<dbReference type="Pfam" id="PF00472">
    <property type="entry name" value="RF-1"/>
    <property type="match status" value="1"/>
</dbReference>
<dbReference type="STRING" id="94128.A0A2A3EL26"/>
<dbReference type="InterPro" id="IPR052405">
    <property type="entry name" value="Mito_Transl_Release_Factor"/>
</dbReference>
<accession>A0A2A3EL26</accession>
<dbReference type="SUPFAM" id="SSF75620">
    <property type="entry name" value="Release factor"/>
    <property type="match status" value="1"/>
</dbReference>
<name>A0A2A3EL26_APICC</name>
<feature type="compositionally biased region" description="Basic residues" evidence="5">
    <location>
        <begin position="934"/>
        <end position="943"/>
    </location>
</feature>
<sequence>MSFMVENRSTNEINNKEREHFLSLEVTKDYSFKYIPESHFKHIVKNVQRHRRKEDEERIWASFVKEQELNSLRFDKKDVDYSIENIKDLLQENIQNVDRELKRLEEDALPERSKGIQNPKSNVKNEMIYSKVNNIRNNSSKEKILTKNKDTCKTNVLIPTSQGNNICISKEFEGQKTVFRSKAKKSLSDSTITEKKCYTNQLLRATNHFENNSETDSSNNKDDIVYVQPDPLTIQKLLSMQKKIAELLDEILFRLCRIPLPDGENDLKRRQQQTLEFAIRFSRNYLYNLNRFVTSIQRHIKAVSSRSGLKQYHKNIAFHQDMIKQKLVAAHQLLMQALTAYCKHIPNSILDGHSTKLQDVLQIVYNLINICDKIEISSYYFCSGDTTIIPLGKNLQDKCDAILAKLKLNLESKYGYANYKNAQSFITTASISLPKGRLNRKNLSSRLNYTYQKENGNNTKDSKNLYTQDCSLPEMLYPSPITHTTSSRDVIHIDSMKNINNLKEDDIQTMMEGITIDSENDSNIEIQTKCKSTTNSEPQSVAIRKKGGNIKVENVTDENDLIKKVTTIPKEHLATLVPVINDLITFVSRMQNESEMQPVSETSVETLREFLQKYQSPKDYDTKTTLTKNNYEQSYCNLNGLSEIKKRDENVQFICISSMEKVPKMTQCDASCQVDYEIALKIIDNGKIMDSNIKNTIQLAISEEIELQFLTYRCEYKKFCQSKPMYSSNTQNKPWDIVAWISDKLIEELIIEITEELQMNNIIKKLFEMEFQELIRKNFKQNKHLIDQTEIEFQLQERNNTYILSVLFKKMSGSLYCKISNINSYNLLNDGKQIRYKSYKHFLDYSRIPKLEENDLQEQFVKGSGPGGQATNKTSNAIVLKHKPTGLVVKCHETRSLNQNRKIARKILLTRLDNLVNGQNSLQNQKEQLMKRDSIKKKQKKKKLQDLKNAFVERENLK</sequence>
<gene>
    <name evidence="7" type="ORF">APICC_06105</name>
</gene>
<dbReference type="GO" id="GO:0005739">
    <property type="term" value="C:mitochondrion"/>
    <property type="evidence" value="ECO:0007669"/>
    <property type="project" value="UniProtKB-SubCell"/>
</dbReference>
<comment type="similarity">
    <text evidence="2">Belongs to the prokaryotic/mitochondrial release factor family.</text>
</comment>
<dbReference type="InterPro" id="IPR000352">
    <property type="entry name" value="Pep_chain_release_fac_I"/>
</dbReference>
<evidence type="ECO:0000256" key="1">
    <source>
        <dbReference type="ARBA" id="ARBA00004173"/>
    </source>
</evidence>
<protein>
    <recommendedName>
        <fullName evidence="6">Prokaryotic-type class I peptide chain release factors domain-containing protein</fullName>
    </recommendedName>
</protein>
<organism evidence="7 8">
    <name type="scientific">Apis cerana cerana</name>
    <name type="common">Oriental honeybee</name>
    <dbReference type="NCBI Taxonomy" id="94128"/>
    <lineage>
        <taxon>Eukaryota</taxon>
        <taxon>Metazoa</taxon>
        <taxon>Ecdysozoa</taxon>
        <taxon>Arthropoda</taxon>
        <taxon>Hexapoda</taxon>
        <taxon>Insecta</taxon>
        <taxon>Pterygota</taxon>
        <taxon>Neoptera</taxon>
        <taxon>Endopterygota</taxon>
        <taxon>Hymenoptera</taxon>
        <taxon>Apocrita</taxon>
        <taxon>Aculeata</taxon>
        <taxon>Apoidea</taxon>
        <taxon>Anthophila</taxon>
        <taxon>Apidae</taxon>
        <taxon>Apis</taxon>
    </lineage>
</organism>
<dbReference type="InterPro" id="IPR045853">
    <property type="entry name" value="Pep_chain_release_fac_I_sf"/>
</dbReference>
<keyword evidence="3" id="KW-0809">Transit peptide</keyword>
<keyword evidence="8" id="KW-1185">Reference proteome</keyword>
<dbReference type="Proteomes" id="UP000242457">
    <property type="component" value="Unassembled WGS sequence"/>
</dbReference>
<feature type="domain" description="Prokaryotic-type class I peptide chain release factors" evidence="6">
    <location>
        <begin position="850"/>
        <end position="944"/>
    </location>
</feature>
<evidence type="ECO:0000259" key="6">
    <source>
        <dbReference type="Pfam" id="PF00472"/>
    </source>
</evidence>
<evidence type="ECO:0000256" key="3">
    <source>
        <dbReference type="ARBA" id="ARBA00022946"/>
    </source>
</evidence>
<dbReference type="GO" id="GO:0003747">
    <property type="term" value="F:translation release factor activity"/>
    <property type="evidence" value="ECO:0007669"/>
    <property type="project" value="InterPro"/>
</dbReference>